<dbReference type="CDD" id="cd00586">
    <property type="entry name" value="4HBT"/>
    <property type="match status" value="1"/>
</dbReference>
<dbReference type="Proteomes" id="UP000510721">
    <property type="component" value="Plasmid pEmeITTGR7b"/>
</dbReference>
<keyword evidence="1" id="KW-0614">Plasmid</keyword>
<dbReference type="SUPFAM" id="SSF54637">
    <property type="entry name" value="Thioesterase/thiol ester dehydrase-isomerase"/>
    <property type="match status" value="1"/>
</dbReference>
<keyword evidence="2" id="KW-1185">Reference proteome</keyword>
<dbReference type="RefSeq" id="WP_180942280.1">
    <property type="nucleotide sequence ID" value="NZ_CP041240.1"/>
</dbReference>
<reference evidence="1 2" key="1">
    <citation type="submission" date="2019-06" db="EMBL/GenBank/DDBJ databases">
        <title>Complete genome sequence of Ensifer mexicanus ITTG R7 isolated from nodules of Acacia angustissima (Mill.) Kuntze.</title>
        <authorList>
            <person name="Rincon-Rosales R."/>
            <person name="Rogel M.A."/>
            <person name="Guerrero G."/>
            <person name="Rincon-Molina C.I."/>
            <person name="Lopez-Lopez A."/>
            <person name="Martinez-Romero E."/>
        </authorList>
    </citation>
    <scope>NUCLEOTIDE SEQUENCE [LARGE SCALE GENOMIC DNA]</scope>
    <source>
        <strain evidence="1 2">ITTG R7</strain>
        <plasmid evidence="2">pemeittgr7b</plasmid>
    </source>
</reference>
<dbReference type="EMBL" id="CP041240">
    <property type="protein sequence ID" value="QLL64405.1"/>
    <property type="molecule type" value="Genomic_DNA"/>
</dbReference>
<dbReference type="Gene3D" id="3.10.129.10">
    <property type="entry name" value="Hotdog Thioesterase"/>
    <property type="match status" value="1"/>
</dbReference>
<organism evidence="1 2">
    <name type="scientific">Sinorhizobium mexicanum</name>
    <dbReference type="NCBI Taxonomy" id="375549"/>
    <lineage>
        <taxon>Bacteria</taxon>
        <taxon>Pseudomonadati</taxon>
        <taxon>Pseudomonadota</taxon>
        <taxon>Alphaproteobacteria</taxon>
        <taxon>Hyphomicrobiales</taxon>
        <taxon>Rhizobiaceae</taxon>
        <taxon>Sinorhizobium/Ensifer group</taxon>
        <taxon>Sinorhizobium</taxon>
    </lineage>
</organism>
<accession>A0A859QM28</accession>
<dbReference type="Pfam" id="PF13279">
    <property type="entry name" value="4HBT_2"/>
    <property type="match status" value="1"/>
</dbReference>
<protein>
    <submittedName>
        <fullName evidence="1">Thioesterase</fullName>
    </submittedName>
</protein>
<dbReference type="KEGG" id="emx:FKV68_23540"/>
<name>A0A859QM28_9HYPH</name>
<sequence length="150" mass="17426">MTWTKTWEGVVEEDWLDELGHVNFLTYQRIADFASVDIWRRAQANERSASNVQFVVVEMHVRYLRELLLMSRVEIYSSLIAWDTKRFHLLHRIESAGAIACTVETMNLCFDVILRKIIPLAPATSSYFASWCEPPKDAVPRLSITGRRHD</sequence>
<dbReference type="InterPro" id="IPR029069">
    <property type="entry name" value="HotDog_dom_sf"/>
</dbReference>
<geneLocation type="plasmid" evidence="2">
    <name>pemeittgr7b</name>
</geneLocation>
<evidence type="ECO:0000313" key="2">
    <source>
        <dbReference type="Proteomes" id="UP000510721"/>
    </source>
</evidence>
<evidence type="ECO:0000313" key="1">
    <source>
        <dbReference type="EMBL" id="QLL64405.1"/>
    </source>
</evidence>
<gene>
    <name evidence="1" type="ORF">FKV68_23540</name>
</gene>
<dbReference type="AlphaFoldDB" id="A0A859QM28"/>
<proteinExistence type="predicted"/>